<sequence length="58" mass="6245">MGIRKSLITAALKHARTQTVTVKASLSSVPAYKKYGFKCSGDIGESAGLVYQPMEIEL</sequence>
<dbReference type="KEGG" id="ncu:F0U83_05940"/>
<gene>
    <name evidence="2" type="ORF">F0U83_05940</name>
</gene>
<dbReference type="OrthoDB" id="9789605at2"/>
<dbReference type="Proteomes" id="UP000324760">
    <property type="component" value="Chromosome"/>
</dbReference>
<dbReference type="GO" id="GO:0016747">
    <property type="term" value="F:acyltransferase activity, transferring groups other than amino-acyl groups"/>
    <property type="evidence" value="ECO:0007669"/>
    <property type="project" value="InterPro"/>
</dbReference>
<reference evidence="2 3" key="1">
    <citation type="journal article" date="2019" name="Biochem. Eng. J.">
        <title>Metabolic engineering of the marine bacteria Neptunomonas concharum for the production of acetoin and meso-2,3-butanediol from acetate.</title>
        <authorList>
            <person name="Li W."/>
            <person name="Pu N."/>
            <person name="Liu C.-X."/>
            <person name="Yuan Q.-P."/>
            <person name="Li Z.-J."/>
        </authorList>
    </citation>
    <scope>NUCLEOTIDE SEQUENCE [LARGE SCALE GENOMIC DNA]</scope>
    <source>
        <strain evidence="2 3">JCM17730</strain>
    </source>
</reference>
<organism evidence="2 3">
    <name type="scientific">Neptunomonas concharum</name>
    <dbReference type="NCBI Taxonomy" id="1031538"/>
    <lineage>
        <taxon>Bacteria</taxon>
        <taxon>Pseudomonadati</taxon>
        <taxon>Pseudomonadota</taxon>
        <taxon>Gammaproteobacteria</taxon>
        <taxon>Oceanospirillales</taxon>
        <taxon>Oceanospirillaceae</taxon>
        <taxon>Neptunomonas</taxon>
    </lineage>
</organism>
<evidence type="ECO:0000313" key="2">
    <source>
        <dbReference type="EMBL" id="QEQ98352.1"/>
    </source>
</evidence>
<proteinExistence type="predicted"/>
<dbReference type="AlphaFoldDB" id="A0A5P1RH07"/>
<dbReference type="Pfam" id="PF13673">
    <property type="entry name" value="Acetyltransf_10"/>
    <property type="match status" value="1"/>
</dbReference>
<evidence type="ECO:0000313" key="3">
    <source>
        <dbReference type="Proteomes" id="UP000324760"/>
    </source>
</evidence>
<dbReference type="RefSeq" id="WP_138988732.1">
    <property type="nucleotide sequence ID" value="NZ_CP043869.1"/>
</dbReference>
<dbReference type="InterPro" id="IPR000182">
    <property type="entry name" value="GNAT_dom"/>
</dbReference>
<dbReference type="EMBL" id="CP043869">
    <property type="protein sequence ID" value="QEQ98352.1"/>
    <property type="molecule type" value="Genomic_DNA"/>
</dbReference>
<protein>
    <submittedName>
        <fullName evidence="2">GNAT family N-acetyltransferase</fullName>
    </submittedName>
</protein>
<keyword evidence="2" id="KW-0808">Transferase</keyword>
<keyword evidence="3" id="KW-1185">Reference proteome</keyword>
<evidence type="ECO:0000259" key="1">
    <source>
        <dbReference type="Pfam" id="PF13673"/>
    </source>
</evidence>
<accession>A0A5P1RH07</accession>
<feature type="domain" description="N-acetyltransferase" evidence="1">
    <location>
        <begin position="2"/>
        <end position="58"/>
    </location>
</feature>
<name>A0A5P1RH07_9GAMM</name>
<dbReference type="Gene3D" id="3.40.630.30">
    <property type="match status" value="1"/>
</dbReference>